<dbReference type="Proteomes" id="UP000467841">
    <property type="component" value="Unassembled WGS sequence"/>
</dbReference>
<dbReference type="InterPro" id="IPR004242">
    <property type="entry name" value="Transposase_21"/>
</dbReference>
<dbReference type="PANTHER" id="PTHR10775">
    <property type="entry name" value="OS08G0208400 PROTEIN"/>
    <property type="match status" value="1"/>
</dbReference>
<dbReference type="AlphaFoldDB" id="A0A6D2K5H6"/>
<dbReference type="InterPro" id="IPR058352">
    <property type="entry name" value="DUF8039"/>
</dbReference>
<feature type="compositionally biased region" description="Low complexity" evidence="1">
    <location>
        <begin position="873"/>
        <end position="882"/>
    </location>
</feature>
<evidence type="ECO:0008006" key="6">
    <source>
        <dbReference type="Google" id="ProtNLM"/>
    </source>
</evidence>
<evidence type="ECO:0000313" key="4">
    <source>
        <dbReference type="EMBL" id="CAA7047164.1"/>
    </source>
</evidence>
<feature type="compositionally biased region" description="Polar residues" evidence="1">
    <location>
        <begin position="883"/>
        <end position="893"/>
    </location>
</feature>
<evidence type="ECO:0000313" key="5">
    <source>
        <dbReference type="Proteomes" id="UP000467841"/>
    </source>
</evidence>
<reference evidence="4" key="1">
    <citation type="submission" date="2020-01" db="EMBL/GenBank/DDBJ databases">
        <authorList>
            <person name="Mishra B."/>
        </authorList>
    </citation>
    <scope>NUCLEOTIDE SEQUENCE [LARGE SCALE GENOMIC DNA]</scope>
</reference>
<gene>
    <name evidence="4" type="ORF">MERR_LOCUS34399</name>
</gene>
<dbReference type="InterPro" id="IPR025452">
    <property type="entry name" value="DUF4218"/>
</dbReference>
<feature type="domain" description="DUF4218" evidence="2">
    <location>
        <begin position="647"/>
        <end position="759"/>
    </location>
</feature>
<accession>A0A6D2K5H6</accession>
<evidence type="ECO:0000256" key="1">
    <source>
        <dbReference type="SAM" id="MobiDB-lite"/>
    </source>
</evidence>
<feature type="region of interest" description="Disordered" evidence="1">
    <location>
        <begin position="442"/>
        <end position="482"/>
    </location>
</feature>
<organism evidence="4 5">
    <name type="scientific">Microthlaspi erraticum</name>
    <dbReference type="NCBI Taxonomy" id="1685480"/>
    <lineage>
        <taxon>Eukaryota</taxon>
        <taxon>Viridiplantae</taxon>
        <taxon>Streptophyta</taxon>
        <taxon>Embryophyta</taxon>
        <taxon>Tracheophyta</taxon>
        <taxon>Spermatophyta</taxon>
        <taxon>Magnoliopsida</taxon>
        <taxon>eudicotyledons</taxon>
        <taxon>Gunneridae</taxon>
        <taxon>Pentapetalae</taxon>
        <taxon>rosids</taxon>
        <taxon>malvids</taxon>
        <taxon>Brassicales</taxon>
        <taxon>Brassicaceae</taxon>
        <taxon>Coluteocarpeae</taxon>
        <taxon>Microthlaspi</taxon>
    </lineage>
</organism>
<comment type="caution">
    <text evidence="4">The sequence shown here is derived from an EMBL/GenBank/DDBJ whole genome shotgun (WGS) entry which is preliminary data.</text>
</comment>
<proteinExistence type="predicted"/>
<dbReference type="Pfam" id="PF26133">
    <property type="entry name" value="DUF8039"/>
    <property type="match status" value="1"/>
</dbReference>
<dbReference type="Pfam" id="PF02992">
    <property type="entry name" value="Transposase_21"/>
    <property type="match status" value="1"/>
</dbReference>
<dbReference type="OrthoDB" id="1091715at2759"/>
<protein>
    <recommendedName>
        <fullName evidence="6">DUF4218 domain-containing protein</fullName>
    </recommendedName>
</protein>
<sequence>MDEAYKRQAEWFHHGEVRSVSVPEGEDRVWNSEILGLYEAAHCLDEELASKSLDVGEVAEGEDRKEDEFLAKLAEAEMPLYPTCVSHSKLSGIVSLFRIKTQNGWSDKSFNDLLEALPTMLPEDNVMHTSTYDMKKFLKSFDMGYQKIHACVNDCCLFRKKLKKVDTCPKCKASRWKTNLHTGEVKKGVPQKVLRYFPIIPRLKRMFRSEKLALDLRWHFTGKSTDGKLRHPVDSPTWSSVDAKYPSFAAEQRNMRLGLSTDGFNPFSMKSSRYSSWPVLLVNYNMAPDQCMREENIMLSLLIPGPHQPGNSIDVYLEPLIEDLVKLWDVGELTYDAISKTTFNLRAMLLWTISDFPAYGNLAGCKVKGKMGCPICGKYTDSLWLANSRKHVYMCHRKGLSPSHSFRVKKTWFDGKTEHGTRGRILTGRNVSSLLKSYKNDFGNRKESGKKRQRAARVETHSDNEDEASASEEEEEEEAKDEEGLSRWKKRSIFFRLPYWEELPVRHNLDIMHVEKNVAASLIATLLHCGNSKDGLKARKDLETLGIRKELHAKAHGKRTLLPAAPWSLSKSEKRTFCKRLYDFKGPDGYCSNISSCVSLDECKVMGLKSHDYHVLMQQLLPVAVRGLLPKGPRLAIFRLCAFFNLLCQRVIDVEQLQVMETEIVETLCMFERFWPPSFFDIMVHLCVHLGREARLGGPVHFRWMYPFERYMKVLKDYVRNTARPEGCIAESYLAEECMRFCSDFLKKTTNVEEKDERNTEAPSTTSLNKSKLLNWLSNDEEPVAEGRWQTRDPKALVNGLPLGPKAIKVFVDAVIDPDTFLWRPTEEFSYLHESLKTFVAWPVGRVLFDDLNTEATASPRAQPQLLTPPAPVKSSKPASQSTMSGSPQQISPTRLGKEERKCKLLDISGDKRIVAEGRWSSNDPEVLVHFVPLGDNGVRVWVDVVKVNDALVWRLSSAIECMEDAIGTTIAWPKDKIVMF</sequence>
<keyword evidence="5" id="KW-1185">Reference proteome</keyword>
<feature type="domain" description="DUF8039" evidence="3">
    <location>
        <begin position="898"/>
        <end position="979"/>
    </location>
</feature>
<evidence type="ECO:0000259" key="3">
    <source>
        <dbReference type="Pfam" id="PF26133"/>
    </source>
</evidence>
<feature type="region of interest" description="Disordered" evidence="1">
    <location>
        <begin position="859"/>
        <end position="898"/>
    </location>
</feature>
<dbReference type="PANTHER" id="PTHR10775:SF179">
    <property type="entry name" value="TRANSPOSON, EN_SPM-LIKE, TRANSPOSASE-ASSOCIATED DOMAIN PROTEIN"/>
    <property type="match status" value="1"/>
</dbReference>
<dbReference type="Pfam" id="PF13960">
    <property type="entry name" value="DUF4218"/>
    <property type="match status" value="1"/>
</dbReference>
<evidence type="ECO:0000259" key="2">
    <source>
        <dbReference type="Pfam" id="PF13960"/>
    </source>
</evidence>
<dbReference type="EMBL" id="CACVBM020001364">
    <property type="protein sequence ID" value="CAA7047164.1"/>
    <property type="molecule type" value="Genomic_DNA"/>
</dbReference>
<name>A0A6D2K5H6_9BRAS</name>
<feature type="compositionally biased region" description="Acidic residues" evidence="1">
    <location>
        <begin position="464"/>
        <end position="481"/>
    </location>
</feature>